<dbReference type="EMBL" id="JABTTE010000010">
    <property type="protein sequence ID" value="NSL51929.1"/>
    <property type="molecule type" value="Genomic_DNA"/>
</dbReference>
<evidence type="ECO:0000313" key="3">
    <source>
        <dbReference type="Proteomes" id="UP000625804"/>
    </source>
</evidence>
<dbReference type="Pfam" id="PF12671">
    <property type="entry name" value="Amidase_6"/>
    <property type="match status" value="1"/>
</dbReference>
<dbReference type="AlphaFoldDB" id="A0A8J8GEA5"/>
<dbReference type="InterPro" id="IPR024301">
    <property type="entry name" value="Amidase_6"/>
</dbReference>
<dbReference type="PANTHER" id="PTHR40032:SF1">
    <property type="entry name" value="EXPORTED PROTEIN"/>
    <property type="match status" value="1"/>
</dbReference>
<dbReference type="Proteomes" id="UP000625804">
    <property type="component" value="Unassembled WGS sequence"/>
</dbReference>
<dbReference type="PANTHER" id="PTHR40032">
    <property type="entry name" value="EXPORTED PROTEIN-RELATED"/>
    <property type="match status" value="1"/>
</dbReference>
<evidence type="ECO:0000259" key="1">
    <source>
        <dbReference type="Pfam" id="PF12671"/>
    </source>
</evidence>
<accession>A0A8J8GEA5</accession>
<comment type="caution">
    <text evidence="2">The sequence shown here is derived from an EMBL/GenBank/DDBJ whole genome shotgun (WGS) entry which is preliminary data.</text>
</comment>
<reference evidence="2" key="1">
    <citation type="submission" date="2020-06" db="EMBL/GenBank/DDBJ databases">
        <title>A novel thermopfilic bacterium from Erzurum, Turkey.</title>
        <authorList>
            <person name="Adiguzel A."/>
            <person name="Ay H."/>
            <person name="Baltaci M.O."/>
        </authorList>
    </citation>
    <scope>NUCLEOTIDE SEQUENCE</scope>
    <source>
        <strain evidence="2">P2</strain>
    </source>
</reference>
<dbReference type="RefSeq" id="WP_173731139.1">
    <property type="nucleotide sequence ID" value="NZ_JABTTE010000010.1"/>
</dbReference>
<sequence>MASWLEELERLTNDRLKVLVGNKLGRKLDPLLKDDELAVLERKKLLFSERDFEIVKAMANGRIKEQKKIDDLQYIDYVVHHQYLVKQPNEKFYLEENMEERQAIIKAGQIISDSAVERDYSLIDEDENEIRLKDIFNSSDQRQKYQYNRRAAVQYAERWWNSYNPKYKRFKDDCTNFISQCLHEGGIPMSGFGDRNKGWWYSGNSWSYSWAVAHAFRWHLSGSNKEQGINAKEVRSASDLSLGDVICYDFEGDGRWNHNTIVVAKDANNEPLVNAHTYNSRMRYWAYKDSSAYTPNIKYKFFHILDRK</sequence>
<protein>
    <submittedName>
        <fullName evidence="2">Amidase domain-containing protein</fullName>
    </submittedName>
</protein>
<feature type="domain" description="Putative amidase" evidence="1">
    <location>
        <begin position="146"/>
        <end position="300"/>
    </location>
</feature>
<keyword evidence="3" id="KW-1185">Reference proteome</keyword>
<gene>
    <name evidence="2" type="ORF">HR057_09220</name>
</gene>
<organism evidence="2 3">
    <name type="scientific">Calidifontibacillus erzurumensis</name>
    <dbReference type="NCBI Taxonomy" id="2741433"/>
    <lineage>
        <taxon>Bacteria</taxon>
        <taxon>Bacillati</taxon>
        <taxon>Bacillota</taxon>
        <taxon>Bacilli</taxon>
        <taxon>Bacillales</taxon>
        <taxon>Bacillaceae</taxon>
        <taxon>Calidifontibacillus/Schinkia group</taxon>
        <taxon>Calidifontibacillus</taxon>
    </lineage>
</organism>
<evidence type="ECO:0000313" key="2">
    <source>
        <dbReference type="EMBL" id="NSL51929.1"/>
    </source>
</evidence>
<name>A0A8J8GEA5_9BACI</name>
<proteinExistence type="predicted"/>